<sequence length="115" mass="12759">MKDTFNKSCLLAHLDAAKTGVSTFAEFEPFSERYLRVPDDSIARDRHGAYAASPSVRNRTDESLEAMLQGSPPPVLAEMCDWMRNGYAAALVGDIQGGRAFVSRFNRIELYLVSL</sequence>
<organism evidence="1 2">
    <name type="scientific">Cupriavidus necator</name>
    <name type="common">Alcaligenes eutrophus</name>
    <name type="synonym">Ralstonia eutropha</name>
    <dbReference type="NCBI Taxonomy" id="106590"/>
    <lineage>
        <taxon>Bacteria</taxon>
        <taxon>Pseudomonadati</taxon>
        <taxon>Pseudomonadota</taxon>
        <taxon>Betaproteobacteria</taxon>
        <taxon>Burkholderiales</taxon>
        <taxon>Burkholderiaceae</taxon>
        <taxon>Cupriavidus</taxon>
    </lineage>
</organism>
<dbReference type="AlphaFoldDB" id="A0A1U9UUQ3"/>
<evidence type="ECO:0000313" key="1">
    <source>
        <dbReference type="EMBL" id="AQV96428.1"/>
    </source>
</evidence>
<name>A0A1U9UUQ3_CUPNE</name>
<protein>
    <submittedName>
        <fullName evidence="1">Acylphosphatase</fullName>
    </submittedName>
</protein>
<accession>A0A1U9UUQ3</accession>
<gene>
    <name evidence="1" type="ORF">BJN34_21405</name>
</gene>
<reference evidence="2" key="1">
    <citation type="submission" date="2017-02" db="EMBL/GenBank/DDBJ databases">
        <title>Complete genome sequence of Cupriavidus necator strain NH9, a 3-chlorobenzoate degrader.</title>
        <authorList>
            <person name="Moriuchi R."/>
            <person name="Dohra H."/>
            <person name="Ogawa N."/>
        </authorList>
    </citation>
    <scope>NUCLEOTIDE SEQUENCE [LARGE SCALE GENOMIC DNA]</scope>
    <source>
        <strain evidence="2">NH9</strain>
    </source>
</reference>
<dbReference type="EMBL" id="CP017758">
    <property type="protein sequence ID" value="AQV96428.1"/>
    <property type="molecule type" value="Genomic_DNA"/>
</dbReference>
<proteinExistence type="predicted"/>
<evidence type="ECO:0000313" key="2">
    <source>
        <dbReference type="Proteomes" id="UP000189627"/>
    </source>
</evidence>
<dbReference type="KEGG" id="cuh:BJN34_21405"/>
<dbReference type="Proteomes" id="UP000189627">
    <property type="component" value="Chromosome 2"/>
</dbReference>